<gene>
    <name evidence="1" type="ORF">Enr10x_02330</name>
</gene>
<reference evidence="1 2" key="1">
    <citation type="submission" date="2019-03" db="EMBL/GenBank/DDBJ databases">
        <title>Deep-cultivation of Planctomycetes and their phenomic and genomic characterization uncovers novel biology.</title>
        <authorList>
            <person name="Wiegand S."/>
            <person name="Jogler M."/>
            <person name="Boedeker C."/>
            <person name="Pinto D."/>
            <person name="Vollmers J."/>
            <person name="Rivas-Marin E."/>
            <person name="Kohn T."/>
            <person name="Peeters S.H."/>
            <person name="Heuer A."/>
            <person name="Rast P."/>
            <person name="Oberbeckmann S."/>
            <person name="Bunk B."/>
            <person name="Jeske O."/>
            <person name="Meyerdierks A."/>
            <person name="Storesund J.E."/>
            <person name="Kallscheuer N."/>
            <person name="Luecker S."/>
            <person name="Lage O.M."/>
            <person name="Pohl T."/>
            <person name="Merkel B.J."/>
            <person name="Hornburger P."/>
            <person name="Mueller R.-W."/>
            <person name="Bruemmer F."/>
            <person name="Labrenz M."/>
            <person name="Spormann A.M."/>
            <person name="Op den Camp H."/>
            <person name="Overmann J."/>
            <person name="Amann R."/>
            <person name="Jetten M.S.M."/>
            <person name="Mascher T."/>
            <person name="Medema M.H."/>
            <person name="Devos D.P."/>
            <person name="Kaster A.-K."/>
            <person name="Ovreas L."/>
            <person name="Rohde M."/>
            <person name="Galperin M.Y."/>
            <person name="Jogler C."/>
        </authorList>
    </citation>
    <scope>NUCLEOTIDE SEQUENCE [LARGE SCALE GENOMIC DNA]</scope>
    <source>
        <strain evidence="1 2">Enr10</strain>
    </source>
</reference>
<organism evidence="1 2">
    <name type="scientific">Gimesia panareensis</name>
    <dbReference type="NCBI Taxonomy" id="2527978"/>
    <lineage>
        <taxon>Bacteria</taxon>
        <taxon>Pseudomonadati</taxon>
        <taxon>Planctomycetota</taxon>
        <taxon>Planctomycetia</taxon>
        <taxon>Planctomycetales</taxon>
        <taxon>Planctomycetaceae</taxon>
        <taxon>Gimesia</taxon>
    </lineage>
</organism>
<name>A0A517PZY4_9PLAN</name>
<evidence type="ECO:0000313" key="1">
    <source>
        <dbReference type="EMBL" id="QDT24939.1"/>
    </source>
</evidence>
<evidence type="ECO:0000313" key="2">
    <source>
        <dbReference type="Proteomes" id="UP000315647"/>
    </source>
</evidence>
<dbReference type="EMBL" id="CP037421">
    <property type="protein sequence ID" value="QDT24939.1"/>
    <property type="molecule type" value="Genomic_DNA"/>
</dbReference>
<keyword evidence="2" id="KW-1185">Reference proteome</keyword>
<sequence>MEKRSGDPKWKFWRVAVHLPDPSHPMELTRSQLDLLERLQTVLAGQATQEFTYVTEYLGYLPYGQYCWLAAAGQDLPGEILDSMKFSDLEALEKAGYLRRISEWQNPKDELDCKITYMLRDVE</sequence>
<proteinExistence type="predicted"/>
<protein>
    <submittedName>
        <fullName evidence="1">Uncharacterized protein</fullName>
    </submittedName>
</protein>
<accession>A0A517PZY4</accession>
<dbReference type="AlphaFoldDB" id="A0A517PZY4"/>
<dbReference type="Proteomes" id="UP000315647">
    <property type="component" value="Chromosome"/>
</dbReference>